<dbReference type="EMBL" id="BSXS01003983">
    <property type="protein sequence ID" value="GME82283.1"/>
    <property type="molecule type" value="Genomic_DNA"/>
</dbReference>
<proteinExistence type="predicted"/>
<reference evidence="1" key="1">
    <citation type="submission" date="2023-04" db="EMBL/GenBank/DDBJ databases">
        <title>Ambrosiozyma monospora NBRC 10751.</title>
        <authorList>
            <person name="Ichikawa N."/>
            <person name="Sato H."/>
            <person name="Tonouchi N."/>
        </authorList>
    </citation>
    <scope>NUCLEOTIDE SEQUENCE</scope>
    <source>
        <strain evidence="1">NBRC 10751</strain>
    </source>
</reference>
<organism evidence="1 2">
    <name type="scientific">Ambrosiozyma monospora</name>
    <name type="common">Yeast</name>
    <name type="synonym">Endomycopsis monosporus</name>
    <dbReference type="NCBI Taxonomy" id="43982"/>
    <lineage>
        <taxon>Eukaryota</taxon>
        <taxon>Fungi</taxon>
        <taxon>Dikarya</taxon>
        <taxon>Ascomycota</taxon>
        <taxon>Saccharomycotina</taxon>
        <taxon>Pichiomycetes</taxon>
        <taxon>Pichiales</taxon>
        <taxon>Pichiaceae</taxon>
        <taxon>Ambrosiozyma</taxon>
    </lineage>
</organism>
<gene>
    <name evidence="1" type="ORF">Amon02_000542800</name>
</gene>
<name>A0ACB5T6S5_AMBMO</name>
<keyword evidence="2" id="KW-1185">Reference proteome</keyword>
<evidence type="ECO:0000313" key="1">
    <source>
        <dbReference type="EMBL" id="GME82283.1"/>
    </source>
</evidence>
<accession>A0ACB5T6S5</accession>
<comment type="caution">
    <text evidence="1">The sequence shown here is derived from an EMBL/GenBank/DDBJ whole genome shotgun (WGS) entry which is preliminary data.</text>
</comment>
<sequence>MDPSLVSSASSPSSPNENESIPSQRSPSYITQSSTSSSTNSKSRYKYKRERSHRACDTCHKRKVRCDLIYKNYPAEKCTNCQEFGVDCVVSERKRRRTKKEMHQARKLLGMKSYQLGKLNQQEPEGSLNQASVQTQKQKPSTQGVRHPSESPPIHANNIESDQKSINNTDDAPIELDPNIVLNREKPKVSTTSPSSRFSAGGISKQTLASLTVTNCFKLPSKSKCELYLDKFLENFNSVYPCLSFTAFNQFRSQLQNPKSLVLLRCMLFAGAKSLDVNPDFDDLFEKARLCLDANLESDEFYLCLSYFILVSCGGSTRLQRSNMVGLQSNSQIVLNSGFQNSILTLEEQQCRHRFFWILRSLKVISRKMRLFH</sequence>
<protein>
    <submittedName>
        <fullName evidence="1">Unnamed protein product</fullName>
    </submittedName>
</protein>
<dbReference type="Proteomes" id="UP001165064">
    <property type="component" value="Unassembled WGS sequence"/>
</dbReference>
<evidence type="ECO:0000313" key="2">
    <source>
        <dbReference type="Proteomes" id="UP001165064"/>
    </source>
</evidence>